<keyword evidence="4" id="KW-1185">Reference proteome</keyword>
<dbReference type="PANTHER" id="PTHR10566:SF124">
    <property type="entry name" value="PROTEIN KINASE SUPERFAMILY PROTEIN"/>
    <property type="match status" value="1"/>
</dbReference>
<dbReference type="InterPro" id="IPR050154">
    <property type="entry name" value="UbiB_kinase"/>
</dbReference>
<comment type="similarity">
    <text evidence="1">Belongs to the protein kinase superfamily. ADCK protein kinase family.</text>
</comment>
<dbReference type="InterPro" id="IPR004147">
    <property type="entry name" value="ABC1_dom"/>
</dbReference>
<dbReference type="AlphaFoldDB" id="A0A8I7BCP5"/>
<evidence type="ECO:0000313" key="3">
    <source>
        <dbReference type="EnsemblPlants" id="HORVU.MOREX.r3.6HG0626880.1"/>
    </source>
</evidence>
<protein>
    <recommendedName>
        <fullName evidence="2">ABC1 atypical kinase-like domain-containing protein</fullName>
    </recommendedName>
</protein>
<accession>A0A8I7BCP5</accession>
<proteinExistence type="inferred from homology"/>
<dbReference type="SMR" id="A0A8I7BCP5"/>
<feature type="domain" description="ABC1 atypical kinase-like" evidence="2">
    <location>
        <begin position="24"/>
        <end position="124"/>
    </location>
</feature>
<dbReference type="InterPro" id="IPR011009">
    <property type="entry name" value="Kinase-like_dom_sf"/>
</dbReference>
<dbReference type="Proteomes" id="UP000011116">
    <property type="component" value="Chromosome 6H"/>
</dbReference>
<dbReference type="EnsemblPlants" id="HORVU.MOREX.r3.6HG0626880.1">
    <property type="protein sequence ID" value="HORVU.MOREX.r3.6HG0626880.1"/>
    <property type="gene ID" value="HORVU.MOREX.r3.6HG0626880"/>
</dbReference>
<organism evidence="3 4">
    <name type="scientific">Hordeum vulgare subsp. vulgare</name>
    <name type="common">Domesticated barley</name>
    <dbReference type="NCBI Taxonomy" id="112509"/>
    <lineage>
        <taxon>Eukaryota</taxon>
        <taxon>Viridiplantae</taxon>
        <taxon>Streptophyta</taxon>
        <taxon>Embryophyta</taxon>
        <taxon>Tracheophyta</taxon>
        <taxon>Spermatophyta</taxon>
        <taxon>Magnoliopsida</taxon>
        <taxon>Liliopsida</taxon>
        <taxon>Poales</taxon>
        <taxon>Poaceae</taxon>
        <taxon>BOP clade</taxon>
        <taxon>Pooideae</taxon>
        <taxon>Triticodae</taxon>
        <taxon>Triticeae</taxon>
        <taxon>Hordeinae</taxon>
        <taxon>Hordeum</taxon>
    </lineage>
</organism>
<sequence length="130" mass="14154">MQLGQALSTRPDILPSAYCQELSKLQDQIPPFPTRNAIRTIESELGSRMSDLFADISPAPIAAASLGQVYKVHLNSGELVAIKVQRPGMAPLLTLDALLFNMIGGQLKRFAKARKDLLVAVNEIVSFTSF</sequence>
<dbReference type="SUPFAM" id="SSF56112">
    <property type="entry name" value="Protein kinase-like (PK-like)"/>
    <property type="match status" value="1"/>
</dbReference>
<reference evidence="4" key="1">
    <citation type="journal article" date="2012" name="Nature">
        <title>A physical, genetic and functional sequence assembly of the barley genome.</title>
        <authorList>
            <consortium name="The International Barley Genome Sequencing Consortium"/>
            <person name="Mayer K.F."/>
            <person name="Waugh R."/>
            <person name="Brown J.W."/>
            <person name="Schulman A."/>
            <person name="Langridge P."/>
            <person name="Platzer M."/>
            <person name="Fincher G.B."/>
            <person name="Muehlbauer G.J."/>
            <person name="Sato K."/>
            <person name="Close T.J."/>
            <person name="Wise R.P."/>
            <person name="Stein N."/>
        </authorList>
    </citation>
    <scope>NUCLEOTIDE SEQUENCE [LARGE SCALE GENOMIC DNA]</scope>
    <source>
        <strain evidence="4">cv. Morex</strain>
    </source>
</reference>
<dbReference type="Gramene" id="HORVU.MOREX.r3.6HG0626880.1">
    <property type="protein sequence ID" value="HORVU.MOREX.r3.6HG0626880.1"/>
    <property type="gene ID" value="HORVU.MOREX.r3.6HG0626880"/>
</dbReference>
<reference evidence="3" key="2">
    <citation type="submission" date="2020-10" db="EMBL/GenBank/DDBJ databases">
        <authorList>
            <person name="Scholz U."/>
            <person name="Mascher M."/>
            <person name="Fiebig A."/>
        </authorList>
    </citation>
    <scope>NUCLEOTIDE SEQUENCE [LARGE SCALE GENOMIC DNA]</scope>
    <source>
        <strain evidence="3">cv. Morex</strain>
    </source>
</reference>
<name>A0A8I7BCP5_HORVV</name>
<evidence type="ECO:0000313" key="4">
    <source>
        <dbReference type="Proteomes" id="UP000011116"/>
    </source>
</evidence>
<evidence type="ECO:0000259" key="2">
    <source>
        <dbReference type="Pfam" id="PF03109"/>
    </source>
</evidence>
<evidence type="ECO:0000256" key="1">
    <source>
        <dbReference type="ARBA" id="ARBA00009670"/>
    </source>
</evidence>
<dbReference type="Pfam" id="PF03109">
    <property type="entry name" value="ABC1"/>
    <property type="match status" value="1"/>
</dbReference>
<reference evidence="3" key="3">
    <citation type="submission" date="2022-01" db="UniProtKB">
        <authorList>
            <consortium name="EnsemblPlants"/>
        </authorList>
    </citation>
    <scope>IDENTIFICATION</scope>
    <source>
        <strain evidence="3">subsp. vulgare</strain>
    </source>
</reference>
<dbReference type="PANTHER" id="PTHR10566">
    <property type="entry name" value="CHAPERONE-ACTIVITY OF BC1 COMPLEX CABC1 -RELATED"/>
    <property type="match status" value="1"/>
</dbReference>